<evidence type="ECO:0008006" key="3">
    <source>
        <dbReference type="Google" id="ProtNLM"/>
    </source>
</evidence>
<accession>A0A6L2LYS8</accession>
<dbReference type="EMBL" id="BKCJ010005175">
    <property type="protein sequence ID" value="GEU65305.1"/>
    <property type="molecule type" value="Genomic_DNA"/>
</dbReference>
<protein>
    <recommendedName>
        <fullName evidence="3">Zf-CCHC domain-containing protein/DUF4219 domain-containing protein/UBN2 domain-containing protein</fullName>
    </recommendedName>
</protein>
<organism evidence="2">
    <name type="scientific">Tanacetum cinerariifolium</name>
    <name type="common">Dalmatian daisy</name>
    <name type="synonym">Chrysanthemum cinerariifolium</name>
    <dbReference type="NCBI Taxonomy" id="118510"/>
    <lineage>
        <taxon>Eukaryota</taxon>
        <taxon>Viridiplantae</taxon>
        <taxon>Streptophyta</taxon>
        <taxon>Embryophyta</taxon>
        <taxon>Tracheophyta</taxon>
        <taxon>Spermatophyta</taxon>
        <taxon>Magnoliopsida</taxon>
        <taxon>eudicotyledons</taxon>
        <taxon>Gunneridae</taxon>
        <taxon>Pentapetalae</taxon>
        <taxon>asterids</taxon>
        <taxon>campanulids</taxon>
        <taxon>Asterales</taxon>
        <taxon>Asteraceae</taxon>
        <taxon>Asteroideae</taxon>
        <taxon>Anthemideae</taxon>
        <taxon>Anthemidinae</taxon>
        <taxon>Tanacetum</taxon>
    </lineage>
</organism>
<evidence type="ECO:0000256" key="1">
    <source>
        <dbReference type="SAM" id="MobiDB-lite"/>
    </source>
</evidence>
<reference evidence="2" key="1">
    <citation type="journal article" date="2019" name="Sci. Rep.">
        <title>Draft genome of Tanacetum cinerariifolium, the natural source of mosquito coil.</title>
        <authorList>
            <person name="Yamashiro T."/>
            <person name="Shiraishi A."/>
            <person name="Satake H."/>
            <person name="Nakayama K."/>
        </authorList>
    </citation>
    <scope>NUCLEOTIDE SEQUENCE</scope>
</reference>
<comment type="caution">
    <text evidence="2">The sequence shown here is derived from an EMBL/GenBank/DDBJ whole genome shotgun (WGS) entry which is preliminary data.</text>
</comment>
<gene>
    <name evidence="2" type="ORF">Tci_037283</name>
</gene>
<proteinExistence type="predicted"/>
<name>A0A6L2LYS8_TANCI</name>
<dbReference type="AlphaFoldDB" id="A0A6L2LYS8"/>
<feature type="compositionally biased region" description="Basic and acidic residues" evidence="1">
    <location>
        <begin position="8"/>
        <end position="29"/>
    </location>
</feature>
<sequence>MTHNNDVPTKDRSKWFKQDAVERPETPDPEWFKEPNANDALKQPGLMRPPFLEPNGFFFWKAYFETYVKSKDIDLWQVIQNNDFYFEDEIKLMKETPYELLNDNEKKQLGNEEAKMTIYNALPHKEYERLFMCRTAKEFSIFNEETIDSWFTRFNAIITSLKFLDSDYSSKIHVRKFLHALLLKWRAKVMDFEKAKDLATLPLYELIGNLKVYEIFLDNDGMGPKITKKRSDEDEEINLMDKNFRRLSQQGVKVHDKFDICTVKTKGGESSRRE</sequence>
<feature type="region of interest" description="Disordered" evidence="1">
    <location>
        <begin position="1"/>
        <end position="29"/>
    </location>
</feature>
<evidence type="ECO:0000313" key="2">
    <source>
        <dbReference type="EMBL" id="GEU65305.1"/>
    </source>
</evidence>